<dbReference type="EMBL" id="BPQH01000012">
    <property type="protein sequence ID" value="GJD51269.1"/>
    <property type="molecule type" value="Genomic_DNA"/>
</dbReference>
<name>A0ABQ4R1F1_9HYPH</name>
<sequence>MDKRRNVETLVVLHPIAVDTGSPDREGRLVMANGLLVGILVRLDTYEHESRGSWFLEAGLGRLQGARAPAFETLEAATRWVRKHLRP</sequence>
<evidence type="ECO:0000313" key="1">
    <source>
        <dbReference type="EMBL" id="GJD51269.1"/>
    </source>
</evidence>
<evidence type="ECO:0000313" key="2">
    <source>
        <dbReference type="Proteomes" id="UP001055167"/>
    </source>
</evidence>
<dbReference type="RefSeq" id="WP_238313701.1">
    <property type="nucleotide sequence ID" value="NZ_BPQH01000012.1"/>
</dbReference>
<dbReference type="Proteomes" id="UP001055167">
    <property type="component" value="Unassembled WGS sequence"/>
</dbReference>
<reference evidence="1" key="2">
    <citation type="submission" date="2021-08" db="EMBL/GenBank/DDBJ databases">
        <authorList>
            <person name="Tani A."/>
            <person name="Ola A."/>
            <person name="Ogura Y."/>
            <person name="Katsura K."/>
            <person name="Hayashi T."/>
        </authorList>
    </citation>
    <scope>NUCLEOTIDE SEQUENCE</scope>
    <source>
        <strain evidence="1">KCTC 52305</strain>
    </source>
</reference>
<keyword evidence="2" id="KW-1185">Reference proteome</keyword>
<accession>A0ABQ4R1F1</accession>
<organism evidence="1 2">
    <name type="scientific">Methylobacterium crusticola</name>
    <dbReference type="NCBI Taxonomy" id="1697972"/>
    <lineage>
        <taxon>Bacteria</taxon>
        <taxon>Pseudomonadati</taxon>
        <taxon>Pseudomonadota</taxon>
        <taxon>Alphaproteobacteria</taxon>
        <taxon>Hyphomicrobiales</taxon>
        <taxon>Methylobacteriaceae</taxon>
        <taxon>Methylobacterium</taxon>
    </lineage>
</organism>
<proteinExistence type="predicted"/>
<reference evidence="1" key="1">
    <citation type="journal article" date="2021" name="Front. Microbiol.">
        <title>Comprehensive Comparative Genomics and Phenotyping of Methylobacterium Species.</title>
        <authorList>
            <person name="Alessa O."/>
            <person name="Ogura Y."/>
            <person name="Fujitani Y."/>
            <person name="Takami H."/>
            <person name="Hayashi T."/>
            <person name="Sahin N."/>
            <person name="Tani A."/>
        </authorList>
    </citation>
    <scope>NUCLEOTIDE SEQUENCE</scope>
    <source>
        <strain evidence="1">KCTC 52305</strain>
    </source>
</reference>
<comment type="caution">
    <text evidence="1">The sequence shown here is derived from an EMBL/GenBank/DDBJ whole genome shotgun (WGS) entry which is preliminary data.</text>
</comment>
<protein>
    <submittedName>
        <fullName evidence="1">Uncharacterized protein</fullName>
    </submittedName>
</protein>
<gene>
    <name evidence="1" type="ORF">OPKNFCMD_4022</name>
</gene>